<reference evidence="5" key="4">
    <citation type="submission" date="2019-03" db="UniProtKB">
        <authorList>
            <consortium name="EnsemblPlants"/>
        </authorList>
    </citation>
    <scope>IDENTIFICATION</scope>
</reference>
<dbReference type="InterPro" id="IPR027417">
    <property type="entry name" value="P-loop_NTPase"/>
</dbReference>
<name>A0A453CBC2_AEGTS</name>
<dbReference type="SUPFAM" id="SSF52540">
    <property type="entry name" value="P-loop containing nucleoside triphosphate hydrolases"/>
    <property type="match status" value="1"/>
</dbReference>
<dbReference type="PANTHER" id="PTHR23077:SF117">
    <property type="entry name" value="AAA+ ATPASE DOMAIN-CONTAINING PROTEIN"/>
    <property type="match status" value="1"/>
</dbReference>
<keyword evidence="6" id="KW-1185">Reference proteome</keyword>
<dbReference type="PANTHER" id="PTHR23077">
    <property type="entry name" value="AAA-FAMILY ATPASE"/>
    <property type="match status" value="1"/>
</dbReference>
<keyword evidence="2" id="KW-0547">Nucleotide-binding</keyword>
<dbReference type="InterPro" id="IPR050168">
    <property type="entry name" value="AAA_ATPase_domain"/>
</dbReference>
<organism evidence="5 6">
    <name type="scientific">Aegilops tauschii subsp. strangulata</name>
    <name type="common">Goatgrass</name>
    <dbReference type="NCBI Taxonomy" id="200361"/>
    <lineage>
        <taxon>Eukaryota</taxon>
        <taxon>Viridiplantae</taxon>
        <taxon>Streptophyta</taxon>
        <taxon>Embryophyta</taxon>
        <taxon>Tracheophyta</taxon>
        <taxon>Spermatophyta</taxon>
        <taxon>Magnoliopsida</taxon>
        <taxon>Liliopsida</taxon>
        <taxon>Poales</taxon>
        <taxon>Poaceae</taxon>
        <taxon>BOP clade</taxon>
        <taxon>Pooideae</taxon>
        <taxon>Triticodae</taxon>
        <taxon>Triticeae</taxon>
        <taxon>Triticinae</taxon>
        <taxon>Aegilops</taxon>
    </lineage>
</organism>
<dbReference type="EnsemblPlants" id="AET2Gv20796800.14">
    <property type="protein sequence ID" value="AET2Gv20796800.14"/>
    <property type="gene ID" value="AET2Gv20796800"/>
</dbReference>
<dbReference type="Gramene" id="AET2Gv20796800.14">
    <property type="protein sequence ID" value="AET2Gv20796800.14"/>
    <property type="gene ID" value="AET2Gv20796800"/>
</dbReference>
<evidence type="ECO:0000256" key="3">
    <source>
        <dbReference type="ARBA" id="ARBA00022840"/>
    </source>
</evidence>
<dbReference type="EnsemblPlants" id="AET2Gv20796800.13">
    <property type="protein sequence ID" value="AET2Gv20796800.13"/>
    <property type="gene ID" value="AET2Gv20796800"/>
</dbReference>
<dbReference type="Gene3D" id="1.10.8.60">
    <property type="match status" value="1"/>
</dbReference>
<dbReference type="InterPro" id="IPR041569">
    <property type="entry name" value="AAA_lid_3"/>
</dbReference>
<dbReference type="GO" id="GO:0016887">
    <property type="term" value="F:ATP hydrolysis activity"/>
    <property type="evidence" value="ECO:0007669"/>
    <property type="project" value="TreeGrafter"/>
</dbReference>
<dbReference type="GO" id="GO:0005524">
    <property type="term" value="F:ATP binding"/>
    <property type="evidence" value="ECO:0007669"/>
    <property type="project" value="UniProtKB-KW"/>
</dbReference>
<evidence type="ECO:0000256" key="2">
    <source>
        <dbReference type="ARBA" id="ARBA00022741"/>
    </source>
</evidence>
<dbReference type="Gramene" id="AET2Gv20796800.13">
    <property type="protein sequence ID" value="AET2Gv20796800.13"/>
    <property type="gene ID" value="AET2Gv20796800"/>
</dbReference>
<proteinExistence type="inferred from homology"/>
<reference evidence="6" key="2">
    <citation type="journal article" date="2017" name="Nat. Plants">
        <title>The Aegilops tauschii genome reveals multiple impacts of transposons.</title>
        <authorList>
            <person name="Zhao G."/>
            <person name="Zou C."/>
            <person name="Li K."/>
            <person name="Wang K."/>
            <person name="Li T."/>
            <person name="Gao L."/>
            <person name="Zhang X."/>
            <person name="Wang H."/>
            <person name="Yang Z."/>
            <person name="Liu X."/>
            <person name="Jiang W."/>
            <person name="Mao L."/>
            <person name="Kong X."/>
            <person name="Jiao Y."/>
            <person name="Jia J."/>
        </authorList>
    </citation>
    <scope>NUCLEOTIDE SEQUENCE [LARGE SCALE GENOMIC DNA]</scope>
    <source>
        <strain evidence="6">cv. AL8/78</strain>
    </source>
</reference>
<evidence type="ECO:0000259" key="4">
    <source>
        <dbReference type="Pfam" id="PF17862"/>
    </source>
</evidence>
<comment type="similarity">
    <text evidence="1">Belongs to the AAA ATPase family.</text>
</comment>
<accession>A0A453CBC2</accession>
<sequence>MQLFSVQGVLIWYPPVSVSLSSMHICSHHNFLELQVLYVPPPDAQGRHEILRIHTRKMKLGEDVDLGEIAERTELFTGADLEGLCREAGMAALREDLSASSIHKAHFEAAIRSLRPSLTKTEVDEDAAAAIHGPARKN</sequence>
<reference evidence="5" key="5">
    <citation type="journal article" date="2021" name="G3 (Bethesda)">
        <title>Aegilops tauschii genome assembly Aet v5.0 features greater sequence contiguity and improved annotation.</title>
        <authorList>
            <person name="Wang L."/>
            <person name="Zhu T."/>
            <person name="Rodriguez J.C."/>
            <person name="Deal K.R."/>
            <person name="Dubcovsky J."/>
            <person name="McGuire P.E."/>
            <person name="Lux T."/>
            <person name="Spannagl M."/>
            <person name="Mayer K.F.X."/>
            <person name="Baldrich P."/>
            <person name="Meyers B.C."/>
            <person name="Huo N."/>
            <person name="Gu Y.Q."/>
            <person name="Zhou H."/>
            <person name="Devos K.M."/>
            <person name="Bennetzen J.L."/>
            <person name="Unver T."/>
            <person name="Budak H."/>
            <person name="Gulick P.J."/>
            <person name="Galiba G."/>
            <person name="Kalapos B."/>
            <person name="Nelson D.R."/>
            <person name="Li P."/>
            <person name="You F.M."/>
            <person name="Luo M.C."/>
            <person name="Dvorak J."/>
        </authorList>
    </citation>
    <scope>NUCLEOTIDE SEQUENCE [LARGE SCALE GENOMIC DNA]</scope>
    <source>
        <strain evidence="5">cv. AL8/78</strain>
    </source>
</reference>
<evidence type="ECO:0000313" key="6">
    <source>
        <dbReference type="Proteomes" id="UP000015105"/>
    </source>
</evidence>
<evidence type="ECO:0000256" key="1">
    <source>
        <dbReference type="ARBA" id="ARBA00006914"/>
    </source>
</evidence>
<evidence type="ECO:0000313" key="5">
    <source>
        <dbReference type="EnsemblPlants" id="AET2Gv20796800.14"/>
    </source>
</evidence>
<dbReference type="Proteomes" id="UP000015105">
    <property type="component" value="Chromosome 2D"/>
</dbReference>
<reference evidence="5" key="3">
    <citation type="journal article" date="2017" name="Nature">
        <title>Genome sequence of the progenitor of the wheat D genome Aegilops tauschii.</title>
        <authorList>
            <person name="Luo M.C."/>
            <person name="Gu Y.Q."/>
            <person name="Puiu D."/>
            <person name="Wang H."/>
            <person name="Twardziok S.O."/>
            <person name="Deal K.R."/>
            <person name="Huo N."/>
            <person name="Zhu T."/>
            <person name="Wang L."/>
            <person name="Wang Y."/>
            <person name="McGuire P.E."/>
            <person name="Liu S."/>
            <person name="Long H."/>
            <person name="Ramasamy R.K."/>
            <person name="Rodriguez J.C."/>
            <person name="Van S.L."/>
            <person name="Yuan L."/>
            <person name="Wang Z."/>
            <person name="Xia Z."/>
            <person name="Xiao L."/>
            <person name="Anderson O.D."/>
            <person name="Ouyang S."/>
            <person name="Liang Y."/>
            <person name="Zimin A.V."/>
            <person name="Pertea G."/>
            <person name="Qi P."/>
            <person name="Bennetzen J.L."/>
            <person name="Dai X."/>
            <person name="Dawson M.W."/>
            <person name="Muller H.G."/>
            <person name="Kugler K."/>
            <person name="Rivarola-Duarte L."/>
            <person name="Spannagl M."/>
            <person name="Mayer K.F.X."/>
            <person name="Lu F.H."/>
            <person name="Bevan M.W."/>
            <person name="Leroy P."/>
            <person name="Li P."/>
            <person name="You F.M."/>
            <person name="Sun Q."/>
            <person name="Liu Z."/>
            <person name="Lyons E."/>
            <person name="Wicker T."/>
            <person name="Salzberg S.L."/>
            <person name="Devos K.M."/>
            <person name="Dvorak J."/>
        </authorList>
    </citation>
    <scope>NUCLEOTIDE SEQUENCE [LARGE SCALE GENOMIC DNA]</scope>
    <source>
        <strain evidence="5">cv. AL8/78</strain>
    </source>
</reference>
<protein>
    <recommendedName>
        <fullName evidence="4">AAA ATPase AAA+ lid domain-containing protein</fullName>
    </recommendedName>
</protein>
<keyword evidence="3" id="KW-0067">ATP-binding</keyword>
<reference evidence="6" key="1">
    <citation type="journal article" date="2014" name="Science">
        <title>Ancient hybridizations among the ancestral genomes of bread wheat.</title>
        <authorList>
            <consortium name="International Wheat Genome Sequencing Consortium,"/>
            <person name="Marcussen T."/>
            <person name="Sandve S.R."/>
            <person name="Heier L."/>
            <person name="Spannagl M."/>
            <person name="Pfeifer M."/>
            <person name="Jakobsen K.S."/>
            <person name="Wulff B.B."/>
            <person name="Steuernagel B."/>
            <person name="Mayer K.F."/>
            <person name="Olsen O.A."/>
        </authorList>
    </citation>
    <scope>NUCLEOTIDE SEQUENCE [LARGE SCALE GENOMIC DNA]</scope>
    <source>
        <strain evidence="6">cv. AL8/78</strain>
    </source>
</reference>
<dbReference type="Pfam" id="PF17862">
    <property type="entry name" value="AAA_lid_3"/>
    <property type="match status" value="1"/>
</dbReference>
<feature type="domain" description="AAA ATPase AAA+ lid" evidence="4">
    <location>
        <begin position="63"/>
        <end position="108"/>
    </location>
</feature>
<dbReference type="AlphaFoldDB" id="A0A453CBC2"/>
<dbReference type="FunFam" id="1.10.8.60:FF:000038">
    <property type="entry name" value="spermatogenesis-associated protein 5-like protein 1"/>
    <property type="match status" value="1"/>
</dbReference>